<evidence type="ECO:0000256" key="1">
    <source>
        <dbReference type="ARBA" id="ARBA00004123"/>
    </source>
</evidence>
<dbReference type="GO" id="GO:0003677">
    <property type="term" value="F:DNA binding"/>
    <property type="evidence" value="ECO:0007669"/>
    <property type="project" value="TreeGrafter"/>
</dbReference>
<comment type="similarity">
    <text evidence="2">Belongs to the SURF6 family.</text>
</comment>
<gene>
    <name evidence="6" type="primary">106050450</name>
</gene>
<comment type="subcellular location">
    <subcellularLocation>
        <location evidence="1">Nucleus</location>
    </subcellularLocation>
</comment>
<feature type="domain" description="Ribosomal RNA-processing protein 14/surfeit locus protein 6 C-terminal" evidence="5">
    <location>
        <begin position="234"/>
        <end position="415"/>
    </location>
</feature>
<evidence type="ECO:0000256" key="4">
    <source>
        <dbReference type="SAM" id="MobiDB-lite"/>
    </source>
</evidence>
<dbReference type="AlphaFoldDB" id="A0A2C9K434"/>
<dbReference type="VEuPathDB" id="VectorBase:BGLAX_050089"/>
<dbReference type="PANTHER" id="PTHR14369:SF0">
    <property type="entry name" value="SURFEIT LOCUS PROTEIN 6"/>
    <property type="match status" value="1"/>
</dbReference>
<dbReference type="GO" id="GO:0042273">
    <property type="term" value="P:ribosomal large subunit biogenesis"/>
    <property type="evidence" value="ECO:0007669"/>
    <property type="project" value="TreeGrafter"/>
</dbReference>
<feature type="region of interest" description="Disordered" evidence="4">
    <location>
        <begin position="100"/>
        <end position="281"/>
    </location>
</feature>
<dbReference type="GO" id="GO:0042274">
    <property type="term" value="P:ribosomal small subunit biogenesis"/>
    <property type="evidence" value="ECO:0007669"/>
    <property type="project" value="TreeGrafter"/>
</dbReference>
<keyword evidence="3" id="KW-0539">Nucleus</keyword>
<feature type="compositionally biased region" description="Basic and acidic residues" evidence="4">
    <location>
        <begin position="379"/>
        <end position="410"/>
    </location>
</feature>
<dbReference type="KEGG" id="bgt:106050450"/>
<dbReference type="GO" id="GO:0003723">
    <property type="term" value="F:RNA binding"/>
    <property type="evidence" value="ECO:0007669"/>
    <property type="project" value="TreeGrafter"/>
</dbReference>
<evidence type="ECO:0000313" key="7">
    <source>
        <dbReference type="Proteomes" id="UP000076420"/>
    </source>
</evidence>
<feature type="compositionally biased region" description="Basic and acidic residues" evidence="4">
    <location>
        <begin position="138"/>
        <end position="175"/>
    </location>
</feature>
<evidence type="ECO:0000256" key="3">
    <source>
        <dbReference type="ARBA" id="ARBA00023242"/>
    </source>
</evidence>
<dbReference type="STRING" id="6526.A0A2C9K434"/>
<feature type="compositionally biased region" description="Basic residues" evidence="4">
    <location>
        <begin position="181"/>
        <end position="197"/>
    </location>
</feature>
<dbReference type="Pfam" id="PF04935">
    <property type="entry name" value="SURF6"/>
    <property type="match status" value="1"/>
</dbReference>
<feature type="region of interest" description="Disordered" evidence="4">
    <location>
        <begin position="369"/>
        <end position="427"/>
    </location>
</feature>
<name>A0A2C9K434_BIOGL</name>
<reference evidence="6" key="1">
    <citation type="submission" date="2020-05" db="UniProtKB">
        <authorList>
            <consortium name="EnsemblMetazoa"/>
        </authorList>
    </citation>
    <scope>IDENTIFICATION</scope>
    <source>
        <strain evidence="6">BB02</strain>
    </source>
</reference>
<sequence>MGKLNFTVCEIVKYQPMPPLTWLSGDGGERNEAAAGPYNWPDCVAIHSEGDQQHGMHKMSETSEDVLQQVQLDNKHFKALLDLIPPHAYFKQEEKQELFGLNPDEDEDEPKRKKKKKKKKKTKKIPLSSMSVTQITELRLKGETLGEKKKKVEQNGKKAKHSENGVEDPTDKNSMADKQQGKKVSRSSSAKKKKKEFQRRESRLEELKERLQIKLEEIKARKSSGSVVNSQEVKRLKRQEKKVKSKLKSKDKTSHKSQNVTAGADGLKSPPRNMILNQNGEPVKSKFDFSIISFGNDKHKSSELRGRDYKRLLEKVEKQREKVELLKEKDPEAGKKLEKNIQWQNVFNKAKGEKVKDDPNLLKKAVKRKEKIKEKKQKKWGERVKDVKEMKQKRQDKRQANIDKRKDAKKDKKRKVMIKKGRIIPGF</sequence>
<dbReference type="InterPro" id="IPR029190">
    <property type="entry name" value="Rrp14/SURF6_C"/>
</dbReference>
<evidence type="ECO:0000259" key="5">
    <source>
        <dbReference type="Pfam" id="PF04935"/>
    </source>
</evidence>
<feature type="compositionally biased region" description="Basic residues" evidence="4">
    <location>
        <begin position="411"/>
        <end position="427"/>
    </location>
</feature>
<dbReference type="EnsemblMetazoa" id="BGLB012846-RE">
    <property type="protein sequence ID" value="BGLB012846-PE"/>
    <property type="gene ID" value="BGLB012846"/>
</dbReference>
<feature type="compositionally biased region" description="Basic residues" evidence="4">
    <location>
        <begin position="112"/>
        <end position="124"/>
    </location>
</feature>
<feature type="compositionally biased region" description="Basic residues" evidence="4">
    <location>
        <begin position="235"/>
        <end position="247"/>
    </location>
</feature>
<organism evidence="6 7">
    <name type="scientific">Biomphalaria glabrata</name>
    <name type="common">Bloodfluke planorb</name>
    <name type="synonym">Freshwater snail</name>
    <dbReference type="NCBI Taxonomy" id="6526"/>
    <lineage>
        <taxon>Eukaryota</taxon>
        <taxon>Metazoa</taxon>
        <taxon>Spiralia</taxon>
        <taxon>Lophotrochozoa</taxon>
        <taxon>Mollusca</taxon>
        <taxon>Gastropoda</taxon>
        <taxon>Heterobranchia</taxon>
        <taxon>Euthyneura</taxon>
        <taxon>Panpulmonata</taxon>
        <taxon>Hygrophila</taxon>
        <taxon>Lymnaeoidea</taxon>
        <taxon>Planorbidae</taxon>
        <taxon>Biomphalaria</taxon>
    </lineage>
</organism>
<dbReference type="VEuPathDB" id="VectorBase:BGLB012846"/>
<dbReference type="PANTHER" id="PTHR14369">
    <property type="entry name" value="SURFEIT LOCUS PROTEIN 6"/>
    <property type="match status" value="1"/>
</dbReference>
<feature type="compositionally biased region" description="Basic residues" evidence="4">
    <location>
        <begin position="369"/>
        <end position="378"/>
    </location>
</feature>
<dbReference type="EnsemblMetazoa" id="BGLB012846-RB">
    <property type="protein sequence ID" value="BGLB012846-PB"/>
    <property type="gene ID" value="BGLB012846"/>
</dbReference>
<dbReference type="OrthoDB" id="444809at2759"/>
<proteinExistence type="inferred from homology"/>
<feature type="compositionally biased region" description="Basic and acidic residues" evidence="4">
    <location>
        <begin position="198"/>
        <end position="220"/>
    </location>
</feature>
<dbReference type="InterPro" id="IPR007019">
    <property type="entry name" value="SURF6"/>
</dbReference>
<dbReference type="Proteomes" id="UP000076420">
    <property type="component" value="Unassembled WGS sequence"/>
</dbReference>
<evidence type="ECO:0000256" key="2">
    <source>
        <dbReference type="ARBA" id="ARBA00005904"/>
    </source>
</evidence>
<accession>A0A2C9K434</accession>
<protein>
    <recommendedName>
        <fullName evidence="5">Ribosomal RNA-processing protein 14/surfeit locus protein 6 C-terminal domain-containing protein</fullName>
    </recommendedName>
</protein>
<dbReference type="GO" id="GO:0005730">
    <property type="term" value="C:nucleolus"/>
    <property type="evidence" value="ECO:0007669"/>
    <property type="project" value="TreeGrafter"/>
</dbReference>
<evidence type="ECO:0000313" key="6">
    <source>
        <dbReference type="EnsemblMetazoa" id="BGLB012846-PE"/>
    </source>
</evidence>